<dbReference type="PANTHER" id="PTHR47756:SF2">
    <property type="entry name" value="BLL6612 PROTEIN"/>
    <property type="match status" value="1"/>
</dbReference>
<dbReference type="GO" id="GO:0016987">
    <property type="term" value="F:sigma factor activity"/>
    <property type="evidence" value="ECO:0007669"/>
    <property type="project" value="InterPro"/>
</dbReference>
<sequence>MKQDQLIPNLFRTEYSKIVAVLCKHFGVTFIDHAEDIASDSFLKAMQTWPFEGIPEKPTAWLYTVAKNKAFNLLLRRQTYEANVLTAWTDMNDCSITLDLSEDNIQDSQLRMIFAICHPTLPKESQIALALRILCGFGIDEIATAFLTSRDTINKRLSRAKDKFRNANVTLEFPEGNTLITRLDAVLITLYLLFSEGYYSENNERLVNEEFCFEAMRLAHLLTLSNETCRPETNALLALMCFQASRLKARTDHSGALIFYEEQDTTLWDMALIAEGTRYLHEASTGNTVSRYHLEAAIAYWYTRKENAEEKWQNILTLYDQLLTVEYSPIAAMNRTFALAQVKGNATAIVEAEKLKLEENLFYFVLLGELYRPLDGEKAKLHFERALTLAKTQRDRQSIQRKLNGVVAS</sequence>
<dbReference type="SUPFAM" id="SSF88659">
    <property type="entry name" value="Sigma3 and sigma4 domains of RNA polymerase sigma factors"/>
    <property type="match status" value="1"/>
</dbReference>
<accession>A0A364Y812</accession>
<dbReference type="GO" id="GO:0003677">
    <property type="term" value="F:DNA binding"/>
    <property type="evidence" value="ECO:0007669"/>
    <property type="project" value="InterPro"/>
</dbReference>
<name>A0A364Y812_9BACT</name>
<dbReference type="Pfam" id="PF08281">
    <property type="entry name" value="Sigma70_r4_2"/>
    <property type="match status" value="1"/>
</dbReference>
<dbReference type="Pfam" id="PF20239">
    <property type="entry name" value="DUF6596"/>
    <property type="match status" value="1"/>
</dbReference>
<feature type="domain" description="RNA polymerase sigma factor 70 region 4 type 2" evidence="2">
    <location>
        <begin position="117"/>
        <end position="163"/>
    </location>
</feature>
<dbReference type="OrthoDB" id="9780299at2"/>
<gene>
    <name evidence="4" type="ORF">DQQ10_07615</name>
</gene>
<feature type="domain" description="RNA polymerase sigma-70 region 2" evidence="1">
    <location>
        <begin position="14"/>
        <end position="78"/>
    </location>
</feature>
<dbReference type="Proteomes" id="UP000251889">
    <property type="component" value="Unassembled WGS sequence"/>
</dbReference>
<dbReference type="RefSeq" id="WP_112746213.1">
    <property type="nucleotide sequence ID" value="NZ_QMFY01000002.1"/>
</dbReference>
<evidence type="ECO:0000259" key="3">
    <source>
        <dbReference type="Pfam" id="PF20239"/>
    </source>
</evidence>
<dbReference type="EMBL" id="QMFY01000002">
    <property type="protein sequence ID" value="RAW02391.1"/>
    <property type="molecule type" value="Genomic_DNA"/>
</dbReference>
<proteinExistence type="predicted"/>
<dbReference type="InterPro" id="IPR046531">
    <property type="entry name" value="DUF6596"/>
</dbReference>
<dbReference type="InterPro" id="IPR013324">
    <property type="entry name" value="RNA_pol_sigma_r3/r4-like"/>
</dbReference>
<reference evidence="4 5" key="1">
    <citation type="submission" date="2018-06" db="EMBL/GenBank/DDBJ databases">
        <title>Chryseolinea flavus sp. nov., a member of the phylum Bacteroidetes isolated from soil.</title>
        <authorList>
            <person name="Li Y."/>
            <person name="Wang J."/>
        </authorList>
    </citation>
    <scope>NUCLEOTIDE SEQUENCE [LARGE SCALE GENOMIC DNA]</scope>
    <source>
        <strain evidence="4 5">SDU1-6</strain>
    </source>
</reference>
<dbReference type="InterPro" id="IPR013249">
    <property type="entry name" value="RNA_pol_sigma70_r4_t2"/>
</dbReference>
<protein>
    <submittedName>
        <fullName evidence="4">RNA polymerase subunit sigma</fullName>
    </submittedName>
</protein>
<dbReference type="InterPro" id="IPR014284">
    <property type="entry name" value="RNA_pol_sigma-70_dom"/>
</dbReference>
<dbReference type="InterPro" id="IPR007627">
    <property type="entry name" value="RNA_pol_sigma70_r2"/>
</dbReference>
<dbReference type="InterPro" id="IPR013325">
    <property type="entry name" value="RNA_pol_sigma_r2"/>
</dbReference>
<evidence type="ECO:0000259" key="1">
    <source>
        <dbReference type="Pfam" id="PF04542"/>
    </source>
</evidence>
<organism evidence="4 5">
    <name type="scientific">Pseudochryseolinea flava</name>
    <dbReference type="NCBI Taxonomy" id="2059302"/>
    <lineage>
        <taxon>Bacteria</taxon>
        <taxon>Pseudomonadati</taxon>
        <taxon>Bacteroidota</taxon>
        <taxon>Cytophagia</taxon>
        <taxon>Cytophagales</taxon>
        <taxon>Fulvivirgaceae</taxon>
        <taxon>Pseudochryseolinea</taxon>
    </lineage>
</organism>
<comment type="caution">
    <text evidence="4">The sequence shown here is derived from an EMBL/GenBank/DDBJ whole genome shotgun (WGS) entry which is preliminary data.</text>
</comment>
<dbReference type="SUPFAM" id="SSF88946">
    <property type="entry name" value="Sigma2 domain of RNA polymerase sigma factors"/>
    <property type="match status" value="1"/>
</dbReference>
<feature type="domain" description="DUF6596" evidence="3">
    <location>
        <begin position="182"/>
        <end position="283"/>
    </location>
</feature>
<dbReference type="NCBIfam" id="TIGR02937">
    <property type="entry name" value="sigma70-ECF"/>
    <property type="match status" value="1"/>
</dbReference>
<dbReference type="GO" id="GO:0006352">
    <property type="term" value="P:DNA-templated transcription initiation"/>
    <property type="evidence" value="ECO:0007669"/>
    <property type="project" value="InterPro"/>
</dbReference>
<dbReference type="AlphaFoldDB" id="A0A364Y812"/>
<dbReference type="Gene3D" id="1.10.1740.10">
    <property type="match status" value="1"/>
</dbReference>
<evidence type="ECO:0000259" key="2">
    <source>
        <dbReference type="Pfam" id="PF08281"/>
    </source>
</evidence>
<evidence type="ECO:0000313" key="4">
    <source>
        <dbReference type="EMBL" id="RAW02391.1"/>
    </source>
</evidence>
<dbReference type="Pfam" id="PF04542">
    <property type="entry name" value="Sigma70_r2"/>
    <property type="match status" value="1"/>
</dbReference>
<dbReference type="InterPro" id="IPR036388">
    <property type="entry name" value="WH-like_DNA-bd_sf"/>
</dbReference>
<dbReference type="PANTHER" id="PTHR47756">
    <property type="entry name" value="BLL6612 PROTEIN-RELATED"/>
    <property type="match status" value="1"/>
</dbReference>
<dbReference type="Gene3D" id="1.10.10.10">
    <property type="entry name" value="Winged helix-like DNA-binding domain superfamily/Winged helix DNA-binding domain"/>
    <property type="match status" value="1"/>
</dbReference>
<keyword evidence="5" id="KW-1185">Reference proteome</keyword>
<evidence type="ECO:0000313" key="5">
    <source>
        <dbReference type="Proteomes" id="UP000251889"/>
    </source>
</evidence>